<reference evidence="4" key="1">
    <citation type="submission" date="2019-04" db="EMBL/GenBank/DDBJ databases">
        <authorList>
            <person name="Melise S."/>
            <person name="Noan J."/>
            <person name="Okalmin O."/>
        </authorList>
    </citation>
    <scope>NUCLEOTIDE SEQUENCE</scope>
    <source>
        <strain evidence="4">FN9</strain>
    </source>
</reference>
<dbReference type="AlphaFoldDB" id="A0A4E9EEM9"/>
<dbReference type="EMBL" id="CAJPIJ010000193">
    <property type="protein sequence ID" value="CAG2009823.1"/>
    <property type="molecule type" value="Genomic_DNA"/>
</dbReference>
<dbReference type="EMBL" id="CAAKMV010000152">
    <property type="protein sequence ID" value="VIO61279.1"/>
    <property type="molecule type" value="Genomic_DNA"/>
</dbReference>
<name>A0A4E9EEM9_GIBZA</name>
<keyword evidence="2" id="KW-0812">Transmembrane</keyword>
<proteinExistence type="predicted"/>
<feature type="transmembrane region" description="Helical" evidence="2">
    <location>
        <begin position="77"/>
        <end position="100"/>
    </location>
</feature>
<keyword evidence="2" id="KW-1133">Transmembrane helix</keyword>
<accession>A0A4E9EEM9</accession>
<keyword evidence="2" id="KW-0472">Membrane</keyword>
<evidence type="ECO:0000256" key="1">
    <source>
        <dbReference type="SAM" id="MobiDB-lite"/>
    </source>
</evidence>
<feature type="region of interest" description="Disordered" evidence="1">
    <location>
        <begin position="163"/>
        <end position="203"/>
    </location>
</feature>
<feature type="transmembrane region" description="Helical" evidence="2">
    <location>
        <begin position="33"/>
        <end position="56"/>
    </location>
</feature>
<organism evidence="4">
    <name type="scientific">Gibberella zeae</name>
    <name type="common">Wheat head blight fungus</name>
    <name type="synonym">Fusarium graminearum</name>
    <dbReference type="NCBI Taxonomy" id="5518"/>
    <lineage>
        <taxon>Eukaryota</taxon>
        <taxon>Fungi</taxon>
        <taxon>Dikarya</taxon>
        <taxon>Ascomycota</taxon>
        <taxon>Pezizomycotina</taxon>
        <taxon>Sordariomycetes</taxon>
        <taxon>Hypocreomycetidae</taxon>
        <taxon>Hypocreales</taxon>
        <taxon>Nectriaceae</taxon>
        <taxon>Fusarium</taxon>
    </lineage>
</organism>
<reference evidence="3" key="2">
    <citation type="submission" date="2021-03" db="EMBL/GenBank/DDBJ databases">
        <authorList>
            <person name="Alouane T."/>
            <person name="Langin T."/>
            <person name="Bonhomme L."/>
        </authorList>
    </citation>
    <scope>NUCLEOTIDE SEQUENCE</scope>
    <source>
        <strain evidence="3">MDC_Fg202</strain>
    </source>
</reference>
<sequence>MAINSAAVFHPTRDFLIFSAAVGLPLNFVRFCIMVRPVAFFTFILLILSAIIGFTMKRLHRQGAHLKATFATPITDPLNCLIADLLMGALSLLTLIFTWTKNRWQDTGETFLIAYSSTPLMFNMFLHFYLVLVVLFRTRHMKDIVKELLGDFVSSSSQPCPHCHGQVDSHSDHDEEQALMTPSAGTDEHTHEGGAGPSTVWTR</sequence>
<evidence type="ECO:0000313" key="3">
    <source>
        <dbReference type="EMBL" id="CAG2009823.1"/>
    </source>
</evidence>
<evidence type="ECO:0000256" key="2">
    <source>
        <dbReference type="SAM" id="Phobius"/>
    </source>
</evidence>
<dbReference type="Proteomes" id="UP000746612">
    <property type="component" value="Unassembled WGS sequence"/>
</dbReference>
<evidence type="ECO:0000313" key="4">
    <source>
        <dbReference type="EMBL" id="VIO61279.1"/>
    </source>
</evidence>
<feature type="transmembrane region" description="Helical" evidence="2">
    <location>
        <begin position="112"/>
        <end position="136"/>
    </location>
</feature>
<gene>
    <name evidence="4" type="ORF">FUG_LOCUS431411</name>
    <name evidence="3" type="ORF">MDCFG202_LOCUS591680</name>
</gene>
<protein>
    <submittedName>
        <fullName evidence="4">Uncharacterized protein</fullName>
    </submittedName>
</protein>